<gene>
    <name evidence="3" type="ORF">NMK_1331</name>
</gene>
<keyword evidence="4" id="KW-1185">Reference proteome</keyword>
<feature type="transmembrane region" description="Helical" evidence="1">
    <location>
        <begin position="32"/>
        <end position="56"/>
    </location>
</feature>
<comment type="caution">
    <text evidence="3">The sequence shown here is derived from an EMBL/GenBank/DDBJ whole genome shotgun (WGS) entry which is preliminary data.</text>
</comment>
<feature type="transmembrane region" description="Helical" evidence="1">
    <location>
        <begin position="140"/>
        <end position="159"/>
    </location>
</feature>
<dbReference type="EMBL" id="BDOQ01000003">
    <property type="protein sequence ID" value="GBG13780.1"/>
    <property type="molecule type" value="Genomic_DNA"/>
</dbReference>
<keyword evidence="1" id="KW-1133">Transmembrane helix</keyword>
<evidence type="ECO:0000256" key="1">
    <source>
        <dbReference type="SAM" id="Phobius"/>
    </source>
</evidence>
<accession>A0A2R5F657</accession>
<feature type="transmembrane region" description="Helical" evidence="1">
    <location>
        <begin position="68"/>
        <end position="88"/>
    </location>
</feature>
<sequence>MAILQFAQWANDSELGTYIRESLFAYPAIEGLHLLSLAFSVGLIVFTDLRLVGLFLKEVPASDLLKQLRPWVLGGFAVQLFTGVLLFFASAATVVTLPVFWLKLLVIFLAGVNVLWFELKWVRRVGDWTDQLVPPGGVRFAGWASLAFWSFVVISGRLIPYLSYK</sequence>
<protein>
    <recommendedName>
        <fullName evidence="2">DUF6644 domain-containing protein</fullName>
    </recommendedName>
</protein>
<proteinExistence type="predicted"/>
<evidence type="ECO:0000313" key="3">
    <source>
        <dbReference type="EMBL" id="GBG13780.1"/>
    </source>
</evidence>
<keyword evidence="1" id="KW-0472">Membrane</keyword>
<dbReference type="AlphaFoldDB" id="A0A2R5F657"/>
<dbReference type="RefSeq" id="WP_109014947.1">
    <property type="nucleotide sequence ID" value="NZ_BDOQ01000003.1"/>
</dbReference>
<keyword evidence="1" id="KW-0812">Transmembrane</keyword>
<dbReference type="Pfam" id="PF20349">
    <property type="entry name" value="DUF6644"/>
    <property type="match status" value="1"/>
</dbReference>
<evidence type="ECO:0000313" key="4">
    <source>
        <dbReference type="Proteomes" id="UP000245081"/>
    </source>
</evidence>
<dbReference type="Proteomes" id="UP000245081">
    <property type="component" value="Unassembled WGS sequence"/>
</dbReference>
<name>A0A2R5F657_9PROT</name>
<organism evidence="3 4">
    <name type="scientific">Novimethylophilus kurashikiensis</name>
    <dbReference type="NCBI Taxonomy" id="1825523"/>
    <lineage>
        <taxon>Bacteria</taxon>
        <taxon>Pseudomonadati</taxon>
        <taxon>Pseudomonadota</taxon>
        <taxon>Betaproteobacteria</taxon>
        <taxon>Nitrosomonadales</taxon>
        <taxon>Methylophilaceae</taxon>
        <taxon>Novimethylophilus</taxon>
    </lineage>
</organism>
<dbReference type="OrthoDB" id="8537176at2"/>
<evidence type="ECO:0000259" key="2">
    <source>
        <dbReference type="Pfam" id="PF20349"/>
    </source>
</evidence>
<dbReference type="InterPro" id="IPR046586">
    <property type="entry name" value="DUF6644"/>
</dbReference>
<reference evidence="3 4" key="1">
    <citation type="journal article" date="2018" name="Environ. Microbiol.">
        <title>Isolation and genomic characterization of Novimethylophilus kurashikiensis gen. nov. sp. nov., a new lanthanide-dependent methylotrophic species of Methylophilaceae.</title>
        <authorList>
            <person name="Lv H."/>
            <person name="Sahin N."/>
            <person name="Tani A."/>
        </authorList>
    </citation>
    <scope>NUCLEOTIDE SEQUENCE [LARGE SCALE GENOMIC DNA]</scope>
    <source>
        <strain evidence="3 4">La2-4</strain>
    </source>
</reference>
<feature type="domain" description="DUF6644" evidence="2">
    <location>
        <begin position="6"/>
        <end position="160"/>
    </location>
</feature>
<feature type="transmembrane region" description="Helical" evidence="1">
    <location>
        <begin position="100"/>
        <end position="119"/>
    </location>
</feature>